<dbReference type="PANTHER" id="PTHR31104">
    <property type="entry name" value="PEPTIDE-N4-(N-ACETYL-BETA-GLUCOSAMINYL)ASPARAGINE AMIDASE A PROTEIN"/>
    <property type="match status" value="1"/>
</dbReference>
<feature type="signal peptide" evidence="1">
    <location>
        <begin position="1"/>
        <end position="21"/>
    </location>
</feature>
<dbReference type="InterPro" id="IPR021102">
    <property type="entry name" value="PNGase_A"/>
</dbReference>
<dbReference type="Proteomes" id="UP000636800">
    <property type="component" value="Chromosome 1"/>
</dbReference>
<keyword evidence="4" id="KW-1185">Reference proteome</keyword>
<gene>
    <name evidence="3" type="ORF">HPP92_000715</name>
</gene>
<feature type="domain" description="Peptide N-acetyl-beta-D-glucosaminyl asparaginase amidase A N-terminal" evidence="2">
    <location>
        <begin position="58"/>
        <end position="415"/>
    </location>
</feature>
<dbReference type="OrthoDB" id="2016403at2759"/>
<accession>A0A835RQE9</accession>
<evidence type="ECO:0000256" key="1">
    <source>
        <dbReference type="SAM" id="SignalP"/>
    </source>
</evidence>
<dbReference type="InterPro" id="IPR056948">
    <property type="entry name" value="PNGaseA_N"/>
</dbReference>
<organism evidence="3 4">
    <name type="scientific">Vanilla planifolia</name>
    <name type="common">Vanilla</name>
    <dbReference type="NCBI Taxonomy" id="51239"/>
    <lineage>
        <taxon>Eukaryota</taxon>
        <taxon>Viridiplantae</taxon>
        <taxon>Streptophyta</taxon>
        <taxon>Embryophyta</taxon>
        <taxon>Tracheophyta</taxon>
        <taxon>Spermatophyta</taxon>
        <taxon>Magnoliopsida</taxon>
        <taxon>Liliopsida</taxon>
        <taxon>Asparagales</taxon>
        <taxon>Orchidaceae</taxon>
        <taxon>Vanilloideae</taxon>
        <taxon>Vanilleae</taxon>
        <taxon>Vanilla</taxon>
    </lineage>
</organism>
<feature type="chain" id="PRO_5032783045" description="Peptide N-acetyl-beta-D-glucosaminyl asparaginase amidase A N-terminal domain-containing protein" evidence="1">
    <location>
        <begin position="22"/>
        <end position="613"/>
    </location>
</feature>
<proteinExistence type="predicted"/>
<evidence type="ECO:0000313" key="3">
    <source>
        <dbReference type="EMBL" id="KAG0496024.1"/>
    </source>
</evidence>
<sequence>MQNPGPMSLLLSVLLFFFCEASSSLLSLPDYYLLHNQSFSTEPQEYLDPTLPPLLPPTGAPSCSVHVLQHEFANTYGSPPASTSFIPPEACPPPWFHVVLDLSISCFGDQYDRIAAVWIAGAEVLRTSTAEPTDSGIFWRVRKDVTNYASLLRNADGVEISMMLENIVNDIYTGIYKANLSLEFYPDSDDVISLGRSKRGRNALEIRPYDPFMSGSKLGKVFEGEKKKLLPALEDPADLIIPVCRKNSSNGYWFRIYNQSDEHFARINIPRNTFRAVLEVFVSFHSNDEFWYSNPPDVYIKDNNLTSQRGNGAFREVFATIDGRFVGTVLPFPVIFTGGINPLFWAPVVAIGAFDLPSYNLDITPFLELLLDGKNHSIGLGVNDGISFWLIDANLHLWLDSDSQVVSAKLTRYEAPPVSVVRANKFLHLNGTFKTDAERKAHFSGWVNSSMGNMTTDVNHKFKIKSSLDIQNNGNYKAVHLKAKAKTEVKTKNNQEVILSRVSHKLKYPLAIVTLTLPEMKNTYKSMTNLSHTLYEEATVFMLEKLINSKIITDKQEASGWMQVEEHSVLLGSAATKQKYQYSNNNKCYTRNVRAKDGVVLDDTATDACEIDL</sequence>
<comment type="caution">
    <text evidence="3">The sequence shown here is derived from an EMBL/GenBank/DDBJ whole genome shotgun (WGS) entry which is preliminary data.</text>
</comment>
<dbReference type="AlphaFoldDB" id="A0A835RQE9"/>
<protein>
    <recommendedName>
        <fullName evidence="2">Peptide N-acetyl-beta-D-glucosaminyl asparaginase amidase A N-terminal domain-containing protein</fullName>
    </recommendedName>
</protein>
<evidence type="ECO:0000259" key="2">
    <source>
        <dbReference type="Pfam" id="PF12222"/>
    </source>
</evidence>
<reference evidence="3 4" key="1">
    <citation type="journal article" date="2020" name="Nat. Food">
        <title>A phased Vanilla planifolia genome enables genetic improvement of flavour and production.</title>
        <authorList>
            <person name="Hasing T."/>
            <person name="Tang H."/>
            <person name="Brym M."/>
            <person name="Khazi F."/>
            <person name="Huang T."/>
            <person name="Chambers A.H."/>
        </authorList>
    </citation>
    <scope>NUCLEOTIDE SEQUENCE [LARGE SCALE GENOMIC DNA]</scope>
    <source>
        <tissue evidence="3">Leaf</tissue>
    </source>
</reference>
<keyword evidence="1" id="KW-0732">Signal</keyword>
<dbReference type="Pfam" id="PF12222">
    <property type="entry name" value="PNGaseA"/>
    <property type="match status" value="1"/>
</dbReference>
<dbReference type="EMBL" id="JADCNL010000001">
    <property type="protein sequence ID" value="KAG0496024.1"/>
    <property type="molecule type" value="Genomic_DNA"/>
</dbReference>
<evidence type="ECO:0000313" key="4">
    <source>
        <dbReference type="Proteomes" id="UP000636800"/>
    </source>
</evidence>
<name>A0A835RQE9_VANPL</name>